<protein>
    <submittedName>
        <fullName evidence="1">Uncharacterized protein</fullName>
    </submittedName>
</protein>
<gene>
    <name evidence="1" type="ORF">KQP761_LOCUS849</name>
</gene>
<comment type="caution">
    <text evidence="1">The sequence shown here is derived from an EMBL/GenBank/DDBJ whole genome shotgun (WGS) entry which is preliminary data.</text>
</comment>
<dbReference type="OrthoDB" id="7951431at2759"/>
<name>A0A814XYD8_9BILA</name>
<organism evidence="1 2">
    <name type="scientific">Rotaria magnacalcarata</name>
    <dbReference type="NCBI Taxonomy" id="392030"/>
    <lineage>
        <taxon>Eukaryota</taxon>
        <taxon>Metazoa</taxon>
        <taxon>Spiralia</taxon>
        <taxon>Gnathifera</taxon>
        <taxon>Rotifera</taxon>
        <taxon>Eurotatoria</taxon>
        <taxon>Bdelloidea</taxon>
        <taxon>Philodinida</taxon>
        <taxon>Philodinidae</taxon>
        <taxon>Rotaria</taxon>
    </lineage>
</organism>
<dbReference type="AlphaFoldDB" id="A0A814XYD8"/>
<proteinExistence type="predicted"/>
<accession>A0A814XYD8</accession>
<dbReference type="InterPro" id="IPR036397">
    <property type="entry name" value="RNaseH_sf"/>
</dbReference>
<dbReference type="EMBL" id="CAJNOW010000061">
    <property type="protein sequence ID" value="CAF1221863.1"/>
    <property type="molecule type" value="Genomic_DNA"/>
</dbReference>
<dbReference type="Proteomes" id="UP000663834">
    <property type="component" value="Unassembled WGS sequence"/>
</dbReference>
<evidence type="ECO:0000313" key="2">
    <source>
        <dbReference type="Proteomes" id="UP000663834"/>
    </source>
</evidence>
<sequence>MQSKDVQKVVKSKYGNGDGPVKIYRDLAGVVSLKTIKLWIKMIDNTGSINLSSPPDRPRKNWTYQQDGATPHTHHLSQKLCVDHFPAFIPNPKTRWPSNSPDLCSFDYSLWNELGQAMDWNYVTAKATLIVEIKQSVKKLKKKNF</sequence>
<evidence type="ECO:0000313" key="1">
    <source>
        <dbReference type="EMBL" id="CAF1221863.1"/>
    </source>
</evidence>
<dbReference type="Gene3D" id="3.30.420.10">
    <property type="entry name" value="Ribonuclease H-like superfamily/Ribonuclease H"/>
    <property type="match status" value="1"/>
</dbReference>
<reference evidence="1" key="1">
    <citation type="submission" date="2021-02" db="EMBL/GenBank/DDBJ databases">
        <authorList>
            <person name="Nowell W R."/>
        </authorList>
    </citation>
    <scope>NUCLEOTIDE SEQUENCE</scope>
</reference>
<dbReference type="GO" id="GO:0003676">
    <property type="term" value="F:nucleic acid binding"/>
    <property type="evidence" value="ECO:0007669"/>
    <property type="project" value="InterPro"/>
</dbReference>